<accession>A0A975QM06</accession>
<dbReference type="InterPro" id="IPR011990">
    <property type="entry name" value="TPR-like_helical_dom_sf"/>
</dbReference>
<dbReference type="Gene3D" id="1.25.40.10">
    <property type="entry name" value="Tetratricopeptide repeat domain"/>
    <property type="match status" value="1"/>
</dbReference>
<evidence type="ECO:0000256" key="6">
    <source>
        <dbReference type="SAM" id="MobiDB-lite"/>
    </source>
</evidence>
<dbReference type="KEGG" id="nec:KGD82_01345"/>
<protein>
    <submittedName>
        <fullName evidence="8">AfsR/SARP family transcriptional regulator</fullName>
    </submittedName>
</protein>
<dbReference type="InterPro" id="IPR036388">
    <property type="entry name" value="WH-like_DNA-bd_sf"/>
</dbReference>
<comment type="similarity">
    <text evidence="1">Belongs to the AfsR/DnrI/RedD regulatory family.</text>
</comment>
<dbReference type="AlphaFoldDB" id="A0A975QM06"/>
<dbReference type="EMBL" id="CP074402">
    <property type="protein sequence ID" value="QVJ03123.1"/>
    <property type="molecule type" value="Genomic_DNA"/>
</dbReference>
<dbReference type="SUPFAM" id="SSF48452">
    <property type="entry name" value="TPR-like"/>
    <property type="match status" value="1"/>
</dbReference>
<gene>
    <name evidence="8" type="ORF">KGD82_01345</name>
</gene>
<evidence type="ECO:0000256" key="2">
    <source>
        <dbReference type="ARBA" id="ARBA00023015"/>
    </source>
</evidence>
<proteinExistence type="inferred from homology"/>
<dbReference type="PANTHER" id="PTHR35807">
    <property type="entry name" value="TRANSCRIPTIONAL REGULATOR REDD-RELATED"/>
    <property type="match status" value="1"/>
</dbReference>
<dbReference type="Proteomes" id="UP000682416">
    <property type="component" value="Chromosome"/>
</dbReference>
<dbReference type="SUPFAM" id="SSF46894">
    <property type="entry name" value="C-terminal effector domain of the bipartite response regulators"/>
    <property type="match status" value="1"/>
</dbReference>
<keyword evidence="2" id="KW-0805">Transcription regulation</keyword>
<evidence type="ECO:0000256" key="4">
    <source>
        <dbReference type="ARBA" id="ARBA00023163"/>
    </source>
</evidence>
<dbReference type="InterPro" id="IPR051677">
    <property type="entry name" value="AfsR-DnrI-RedD_regulator"/>
</dbReference>
<dbReference type="GO" id="GO:0006355">
    <property type="term" value="P:regulation of DNA-templated transcription"/>
    <property type="evidence" value="ECO:0007669"/>
    <property type="project" value="InterPro"/>
</dbReference>
<organism evidence="8 9">
    <name type="scientific">Nocardiopsis eucommiae</name>
    <dbReference type="NCBI Taxonomy" id="2831970"/>
    <lineage>
        <taxon>Bacteria</taxon>
        <taxon>Bacillati</taxon>
        <taxon>Actinomycetota</taxon>
        <taxon>Actinomycetes</taxon>
        <taxon>Streptosporangiales</taxon>
        <taxon>Nocardiopsidaceae</taxon>
        <taxon>Nocardiopsis</taxon>
    </lineage>
</organism>
<feature type="domain" description="OmpR/PhoB-type" evidence="7">
    <location>
        <begin position="1"/>
        <end position="85"/>
    </location>
</feature>
<keyword evidence="9" id="KW-1185">Reference proteome</keyword>
<evidence type="ECO:0000259" key="7">
    <source>
        <dbReference type="PROSITE" id="PS51755"/>
    </source>
</evidence>
<dbReference type="SMART" id="SM01043">
    <property type="entry name" value="BTAD"/>
    <property type="match status" value="1"/>
</dbReference>
<dbReference type="CDD" id="cd15831">
    <property type="entry name" value="BTAD"/>
    <property type="match status" value="1"/>
</dbReference>
<dbReference type="GO" id="GO:0003677">
    <property type="term" value="F:DNA binding"/>
    <property type="evidence" value="ECO:0007669"/>
    <property type="project" value="UniProtKB-UniRule"/>
</dbReference>
<dbReference type="Pfam" id="PF03704">
    <property type="entry name" value="BTAD"/>
    <property type="match status" value="1"/>
</dbReference>
<sequence length="283" mass="30889">MLGPVEVLIGEGNVDIGGRKRRTVLAALLLQPNTVVPDERLIDLVWGEDPPRSARSQIHGHVHELRKRLGADTIVRESFGYRILVGAETVDVDLFERLLDQARASHASGRLDDAARALRAAVSLWTAPALSGVEPALVTHARPALEEERLNAIEELYEVEVERGRTLDALPKLRGLCAEHPTRERFAGLLMSALHSCGRVGEALEVYADLRDLLRVRMGIEPGAPIQRLHRELTATRGAVTSRAEDPRANAPGPRPEYDPPNCPAAPTASWAGPRNSARSTPN</sequence>
<dbReference type="InterPro" id="IPR005158">
    <property type="entry name" value="BTAD"/>
</dbReference>
<keyword evidence="4" id="KW-0804">Transcription</keyword>
<dbReference type="InterPro" id="IPR016032">
    <property type="entry name" value="Sig_transdc_resp-reg_C-effctor"/>
</dbReference>
<evidence type="ECO:0000313" key="8">
    <source>
        <dbReference type="EMBL" id="QVJ03123.1"/>
    </source>
</evidence>
<feature type="DNA-binding region" description="OmpR/PhoB-type" evidence="5">
    <location>
        <begin position="1"/>
        <end position="85"/>
    </location>
</feature>
<evidence type="ECO:0000256" key="5">
    <source>
        <dbReference type="PROSITE-ProRule" id="PRU01091"/>
    </source>
</evidence>
<feature type="region of interest" description="Disordered" evidence="6">
    <location>
        <begin position="236"/>
        <end position="283"/>
    </location>
</feature>
<reference evidence="8" key="1">
    <citation type="submission" date="2021-05" db="EMBL/GenBank/DDBJ databases">
        <authorList>
            <person name="Kaiqin L."/>
            <person name="Jian G."/>
        </authorList>
    </citation>
    <scope>NUCLEOTIDE SEQUENCE</scope>
    <source>
        <strain evidence="8">HDS5</strain>
    </source>
</reference>
<dbReference type="InterPro" id="IPR001867">
    <property type="entry name" value="OmpR/PhoB-type_DNA-bd"/>
</dbReference>
<keyword evidence="3 5" id="KW-0238">DNA-binding</keyword>
<dbReference type="Pfam" id="PF00486">
    <property type="entry name" value="Trans_reg_C"/>
    <property type="match status" value="1"/>
</dbReference>
<evidence type="ECO:0000313" key="9">
    <source>
        <dbReference type="Proteomes" id="UP000682416"/>
    </source>
</evidence>
<dbReference type="PANTHER" id="PTHR35807:SF1">
    <property type="entry name" value="TRANSCRIPTIONAL REGULATOR REDD"/>
    <property type="match status" value="1"/>
</dbReference>
<evidence type="ECO:0000256" key="3">
    <source>
        <dbReference type="ARBA" id="ARBA00023125"/>
    </source>
</evidence>
<evidence type="ECO:0000256" key="1">
    <source>
        <dbReference type="ARBA" id="ARBA00005820"/>
    </source>
</evidence>
<feature type="compositionally biased region" description="Pro residues" evidence="6">
    <location>
        <begin position="253"/>
        <end position="264"/>
    </location>
</feature>
<dbReference type="GO" id="GO:0000160">
    <property type="term" value="P:phosphorelay signal transduction system"/>
    <property type="evidence" value="ECO:0007669"/>
    <property type="project" value="InterPro"/>
</dbReference>
<dbReference type="PROSITE" id="PS51755">
    <property type="entry name" value="OMPR_PHOB"/>
    <property type="match status" value="1"/>
</dbReference>
<name>A0A975QM06_9ACTN</name>
<dbReference type="Gene3D" id="1.10.10.10">
    <property type="entry name" value="Winged helix-like DNA-binding domain superfamily/Winged helix DNA-binding domain"/>
    <property type="match status" value="1"/>
</dbReference>
<dbReference type="SMART" id="SM00862">
    <property type="entry name" value="Trans_reg_C"/>
    <property type="match status" value="1"/>
</dbReference>